<feature type="transmembrane region" description="Helical" evidence="1">
    <location>
        <begin position="305"/>
        <end position="322"/>
    </location>
</feature>
<feature type="transmembrane region" description="Helical" evidence="1">
    <location>
        <begin position="370"/>
        <end position="394"/>
    </location>
</feature>
<keyword evidence="3" id="KW-1185">Reference proteome</keyword>
<evidence type="ECO:0000313" key="2">
    <source>
        <dbReference type="EMBL" id="MDA3730695.1"/>
    </source>
</evidence>
<feature type="transmembrane region" description="Helical" evidence="1">
    <location>
        <begin position="75"/>
        <end position="98"/>
    </location>
</feature>
<keyword evidence="1" id="KW-0472">Membrane</keyword>
<dbReference type="Proteomes" id="UP001169242">
    <property type="component" value="Unassembled WGS sequence"/>
</dbReference>
<comment type="caution">
    <text evidence="2">The sequence shown here is derived from an EMBL/GenBank/DDBJ whole genome shotgun (WGS) entry which is preliminary data.</text>
</comment>
<keyword evidence="1" id="KW-0812">Transmembrane</keyword>
<dbReference type="EMBL" id="JAQIFT010000016">
    <property type="protein sequence ID" value="MDA3730695.1"/>
    <property type="molecule type" value="Genomic_DNA"/>
</dbReference>
<reference evidence="2" key="1">
    <citation type="journal article" date="2023" name="Int. J. Syst. Evol. Microbiol.">
        <title>&lt;i&gt;Holtiella tumoricola&lt;/i&gt; gen. nov. sp. nov., isolated from a human clinical sample.</title>
        <authorList>
            <person name="Allen-Vercoe E."/>
            <person name="Daigneault M.C."/>
            <person name="Vancuren S.J."/>
            <person name="Cochrane K."/>
            <person name="O'Neal L.L."/>
            <person name="Sankaranarayanan K."/>
            <person name="Lawson P.A."/>
        </authorList>
    </citation>
    <scope>NUCLEOTIDE SEQUENCE</scope>
    <source>
        <strain evidence="2">CC70A</strain>
    </source>
</reference>
<feature type="transmembrane region" description="Helical" evidence="1">
    <location>
        <begin position="462"/>
        <end position="485"/>
    </location>
</feature>
<evidence type="ECO:0000256" key="1">
    <source>
        <dbReference type="SAM" id="Phobius"/>
    </source>
</evidence>
<feature type="transmembrane region" description="Helical" evidence="1">
    <location>
        <begin position="12"/>
        <end position="30"/>
    </location>
</feature>
<protein>
    <submittedName>
        <fullName evidence="2">Citrate transporter</fullName>
    </submittedName>
</protein>
<name>A0AA42DKM4_9FIRM</name>
<proteinExistence type="predicted"/>
<feature type="transmembrane region" description="Helical" evidence="1">
    <location>
        <begin position="36"/>
        <end position="54"/>
    </location>
</feature>
<feature type="transmembrane region" description="Helical" evidence="1">
    <location>
        <begin position="221"/>
        <end position="246"/>
    </location>
</feature>
<dbReference type="RefSeq" id="WP_271011250.1">
    <property type="nucleotide sequence ID" value="NZ_JAQIFT010000016.1"/>
</dbReference>
<gene>
    <name evidence="2" type="ORF">PBV87_04170</name>
</gene>
<dbReference type="AlphaFoldDB" id="A0AA42DKM4"/>
<keyword evidence="1" id="KW-1133">Transmembrane helix</keyword>
<feature type="transmembrane region" description="Helical" evidence="1">
    <location>
        <begin position="426"/>
        <end position="450"/>
    </location>
</feature>
<feature type="transmembrane region" description="Helical" evidence="1">
    <location>
        <begin position="338"/>
        <end position="358"/>
    </location>
</feature>
<feature type="transmembrane region" description="Helical" evidence="1">
    <location>
        <begin position="401"/>
        <end position="420"/>
    </location>
</feature>
<evidence type="ECO:0000313" key="3">
    <source>
        <dbReference type="Proteomes" id="UP001169242"/>
    </source>
</evidence>
<feature type="transmembrane region" description="Helical" evidence="1">
    <location>
        <begin position="125"/>
        <end position="152"/>
    </location>
</feature>
<accession>A0AA42DKM4</accession>
<sequence length="489" mass="53521">MKKQVKASYVNFLIGFAIMILFRFIPLGVLPNVTEIGLQVMGVFIGTIYLWSTVNPTVASIASICMLAMTDFAPAGGVLSTCFGNPTVVQMFFLMVFMGGLTNRKLTVYIARWIMTRKFIEGKPWVFTLVMMLGTYLMSVFIGAFAPIFLFWPILYGVFEEVGYEKTDEYPKLMVIGVVISALAGFPVPPYMSNGLALLGNYRGLLGNFPSLTEGTTISDATYFIACFILGLVLVVTFVGIMKFIFRPDVTPMKKMSIEMLERNPLPAMSKAQKTYGIFLCIFIFCMLIPSLLPNVPVLSFINKNSLLVPIVLVCILSLIQFEDGPVLRFGPVMGQDFAWPTFFLCTSAILIGGVLTNEATGVTPFLNTILSPIFNGMSGTVFTVVLLVLVVVLTNICNSLVIGMIMQPVVLTYCVAAGVSPAPIITLLIFTVLLTAACTPAASPFAAMLFGNKEYLTTTEVYKYTVVTVVIELLVILVLGIPFVNLFM</sequence>
<feature type="transmembrane region" description="Helical" evidence="1">
    <location>
        <begin position="173"/>
        <end position="192"/>
    </location>
</feature>
<feature type="transmembrane region" description="Helical" evidence="1">
    <location>
        <begin position="276"/>
        <end position="293"/>
    </location>
</feature>
<organism evidence="2 3">
    <name type="scientific">Holtiella tumoricola</name>
    <dbReference type="NCBI Taxonomy" id="3018743"/>
    <lineage>
        <taxon>Bacteria</taxon>
        <taxon>Bacillati</taxon>
        <taxon>Bacillota</taxon>
        <taxon>Clostridia</taxon>
        <taxon>Lachnospirales</taxon>
        <taxon>Cellulosilyticaceae</taxon>
        <taxon>Holtiella</taxon>
    </lineage>
</organism>